<feature type="domain" description="Cytochrome c" evidence="7">
    <location>
        <begin position="402"/>
        <end position="552"/>
    </location>
</feature>
<keyword evidence="1 4" id="KW-0349">Heme</keyword>
<feature type="signal peptide" evidence="6">
    <location>
        <begin position="1"/>
        <end position="31"/>
    </location>
</feature>
<evidence type="ECO:0000313" key="8">
    <source>
        <dbReference type="EMBL" id="WDE07159.1"/>
    </source>
</evidence>
<feature type="chain" id="PRO_5042176650" description="Cytochrome c domain-containing protein" evidence="6">
    <location>
        <begin position="32"/>
        <end position="561"/>
    </location>
</feature>
<organism evidence="8 9">
    <name type="scientific">Thalassomonas viridans</name>
    <dbReference type="NCBI Taxonomy" id="137584"/>
    <lineage>
        <taxon>Bacteria</taxon>
        <taxon>Pseudomonadati</taxon>
        <taxon>Pseudomonadota</taxon>
        <taxon>Gammaproteobacteria</taxon>
        <taxon>Alteromonadales</taxon>
        <taxon>Colwelliaceae</taxon>
        <taxon>Thalassomonas</taxon>
    </lineage>
</organism>
<reference evidence="8 9" key="2">
    <citation type="journal article" date="2022" name="Mar. Drugs">
        <title>Bioassay-Guided Fractionation Leads to the Detection of Cholic Acid Generated by the Rare Thalassomonas sp.</title>
        <authorList>
            <person name="Pheiffer F."/>
            <person name="Schneider Y.K."/>
            <person name="Hansen E.H."/>
            <person name="Andersen J.H."/>
            <person name="Isaksson J."/>
            <person name="Busche T."/>
            <person name="R C."/>
            <person name="Kalinowski J."/>
            <person name="Zyl L.V."/>
            <person name="Trindade M."/>
        </authorList>
    </citation>
    <scope>NUCLEOTIDE SEQUENCE [LARGE SCALE GENOMIC DNA]</scope>
    <source>
        <strain evidence="8 9">XOM25</strain>
    </source>
</reference>
<name>A0AAE9Z6Z9_9GAMM</name>
<dbReference type="Gene3D" id="1.10.760.10">
    <property type="entry name" value="Cytochrome c-like domain"/>
    <property type="match status" value="1"/>
</dbReference>
<keyword evidence="6" id="KW-0732">Signal</keyword>
<proteinExistence type="predicted"/>
<dbReference type="GO" id="GO:0046872">
    <property type="term" value="F:metal ion binding"/>
    <property type="evidence" value="ECO:0007669"/>
    <property type="project" value="UniProtKB-KW"/>
</dbReference>
<evidence type="ECO:0000256" key="4">
    <source>
        <dbReference type="PROSITE-ProRule" id="PRU00433"/>
    </source>
</evidence>
<feature type="compositionally biased region" description="Polar residues" evidence="5">
    <location>
        <begin position="93"/>
        <end position="102"/>
    </location>
</feature>
<dbReference type="InterPro" id="IPR036909">
    <property type="entry name" value="Cyt_c-like_dom_sf"/>
</dbReference>
<keyword evidence="9" id="KW-1185">Reference proteome</keyword>
<evidence type="ECO:0000259" key="7">
    <source>
        <dbReference type="PROSITE" id="PS51007"/>
    </source>
</evidence>
<reference evidence="8 9" key="1">
    <citation type="journal article" date="2015" name="Genome Announc.">
        <title>Draft Genome Sequences of Marine Isolates of Thalassomonas viridans and Thalassomonas actiniarum.</title>
        <authorList>
            <person name="Olonade I."/>
            <person name="van Zyl L.J."/>
            <person name="Trindade M."/>
        </authorList>
    </citation>
    <scope>NUCLEOTIDE SEQUENCE [LARGE SCALE GENOMIC DNA]</scope>
    <source>
        <strain evidence="8 9">XOM25</strain>
    </source>
</reference>
<protein>
    <recommendedName>
        <fullName evidence="7">Cytochrome c domain-containing protein</fullName>
    </recommendedName>
</protein>
<dbReference type="RefSeq" id="WP_044842557.1">
    <property type="nucleotide sequence ID" value="NZ_CP059733.1"/>
</dbReference>
<dbReference type="InterPro" id="IPR009056">
    <property type="entry name" value="Cyt_c-like_dom"/>
</dbReference>
<evidence type="ECO:0000256" key="5">
    <source>
        <dbReference type="SAM" id="MobiDB-lite"/>
    </source>
</evidence>
<accession>A0AAE9Z6Z9</accession>
<keyword evidence="2 4" id="KW-0479">Metal-binding</keyword>
<dbReference type="AlphaFoldDB" id="A0AAE9Z6Z9"/>
<dbReference type="KEGG" id="tvd:SG34_009850"/>
<dbReference type="InterPro" id="IPR010538">
    <property type="entry name" value="DHOR"/>
</dbReference>
<dbReference type="InterPro" id="IPR051395">
    <property type="entry name" value="Cytochrome_c_Peroxidase/MauG"/>
</dbReference>
<evidence type="ECO:0000256" key="3">
    <source>
        <dbReference type="ARBA" id="ARBA00023004"/>
    </source>
</evidence>
<evidence type="ECO:0000256" key="2">
    <source>
        <dbReference type="ARBA" id="ARBA00022723"/>
    </source>
</evidence>
<evidence type="ECO:0000256" key="6">
    <source>
        <dbReference type="SAM" id="SignalP"/>
    </source>
</evidence>
<gene>
    <name evidence="8" type="ORF">SG34_009850</name>
</gene>
<dbReference type="SUPFAM" id="SSF46626">
    <property type="entry name" value="Cytochrome c"/>
    <property type="match status" value="1"/>
</dbReference>
<keyword evidence="3 4" id="KW-0408">Iron</keyword>
<dbReference type="Pfam" id="PF06537">
    <property type="entry name" value="DHOR"/>
    <property type="match status" value="1"/>
</dbReference>
<dbReference type="PANTHER" id="PTHR30600:SF4">
    <property type="entry name" value="CYTOCHROME C DOMAIN-CONTAINING PROTEIN"/>
    <property type="match status" value="1"/>
</dbReference>
<feature type="region of interest" description="Disordered" evidence="5">
    <location>
        <begin position="73"/>
        <end position="102"/>
    </location>
</feature>
<evidence type="ECO:0000256" key="1">
    <source>
        <dbReference type="ARBA" id="ARBA00022617"/>
    </source>
</evidence>
<dbReference type="GO" id="GO:0020037">
    <property type="term" value="F:heme binding"/>
    <property type="evidence" value="ECO:0007669"/>
    <property type="project" value="InterPro"/>
</dbReference>
<dbReference type="Proteomes" id="UP000032352">
    <property type="component" value="Chromosome"/>
</dbReference>
<dbReference type="GO" id="GO:0009055">
    <property type="term" value="F:electron transfer activity"/>
    <property type="evidence" value="ECO:0007669"/>
    <property type="project" value="InterPro"/>
</dbReference>
<dbReference type="PROSITE" id="PS51007">
    <property type="entry name" value="CYTC"/>
    <property type="match status" value="1"/>
</dbReference>
<dbReference type="PANTHER" id="PTHR30600">
    <property type="entry name" value="CYTOCHROME C PEROXIDASE-RELATED"/>
    <property type="match status" value="1"/>
</dbReference>
<sequence length="561" mass="59703">MPLLTKAVTLSSLFSSGFAVLLTLTSHNISANTTLDISDPGNELPAEFDQFRHLENPVPPDDYSQVDKALFEGQDPGSVDLEGNPPPQPRNAAVSQASSSTPVPLDNCVLQDRVLQFEAIFSSTTVIRRAGLRLFASPMTLCDGYGDGPINPLDDRTLLGNRPVLQNPQTPFLRLHGLDAQACLECHNVKSNRVIPATFAVGGSGPSSASPFPMMTRYDGTDPDTSGVVEAPAELNESARAINPPGMFGAGGIALLAKEITLDLQNLLDTAEANPGNVVALNSHGINFGTIVCTGPGSCNGQNIEGLTNNLDTQDPGAALQDLTEILIVRPFSRKGSFTTSRAFDLEATKFHMGMQPVEEVDYFTDPDGDGVSNELFVGELSAMSLYLEGIEPPEITSPLSDEASAGKETFNAIGCADCHIPTLITRNRFLPFSFPQVDSDPLQNIYRVLNLQNHGFPASGFGSGVRVDLFSDLKIHDMGPGLAEANGNSRFTTARLWGVSDSAPYMHDSRALTLRDAILFHDGAGANAKANFAGLSAAEQHNLLVFLGSLRSPANPNIGL</sequence>
<dbReference type="EMBL" id="CP059733">
    <property type="protein sequence ID" value="WDE07159.1"/>
    <property type="molecule type" value="Genomic_DNA"/>
</dbReference>
<dbReference type="GO" id="GO:0004130">
    <property type="term" value="F:cytochrome-c peroxidase activity"/>
    <property type="evidence" value="ECO:0007669"/>
    <property type="project" value="TreeGrafter"/>
</dbReference>
<evidence type="ECO:0000313" key="9">
    <source>
        <dbReference type="Proteomes" id="UP000032352"/>
    </source>
</evidence>